<feature type="compositionally biased region" description="Polar residues" evidence="3">
    <location>
        <begin position="140"/>
        <end position="158"/>
    </location>
</feature>
<dbReference type="EMBL" id="JAFIRN010000006">
    <property type="protein sequence ID" value="KAG5847460.1"/>
    <property type="molecule type" value="Genomic_DNA"/>
</dbReference>
<dbReference type="SUPFAM" id="SSF48403">
    <property type="entry name" value="Ankyrin repeat"/>
    <property type="match status" value="1"/>
</dbReference>
<dbReference type="GO" id="GO:0005856">
    <property type="term" value="C:cytoskeleton"/>
    <property type="evidence" value="ECO:0007669"/>
    <property type="project" value="TreeGrafter"/>
</dbReference>
<reference evidence="4" key="1">
    <citation type="submission" date="2021-01" db="EMBL/GenBank/DDBJ databases">
        <title>A chromosome-scale assembly of European eel, Anguilla anguilla.</title>
        <authorList>
            <person name="Henkel C."/>
            <person name="Jong-Raadsen S.A."/>
            <person name="Dufour S."/>
            <person name="Weltzien F.-A."/>
            <person name="Palstra A.P."/>
            <person name="Pelster B."/>
            <person name="Spaink H.P."/>
            <person name="Van Den Thillart G.E."/>
            <person name="Jansen H."/>
            <person name="Zahm M."/>
            <person name="Klopp C."/>
            <person name="Cedric C."/>
            <person name="Louis A."/>
            <person name="Berthelot C."/>
            <person name="Parey E."/>
            <person name="Roest Crollius H."/>
            <person name="Montfort J."/>
            <person name="Robinson-Rechavi M."/>
            <person name="Bucao C."/>
            <person name="Bouchez O."/>
            <person name="Gislard M."/>
            <person name="Lluch J."/>
            <person name="Milhes M."/>
            <person name="Lampietro C."/>
            <person name="Lopez Roques C."/>
            <person name="Donnadieu C."/>
            <person name="Braasch I."/>
            <person name="Desvignes T."/>
            <person name="Postlethwait J."/>
            <person name="Bobe J."/>
            <person name="Guiguen Y."/>
            <person name="Dirks R."/>
        </authorList>
    </citation>
    <scope>NUCLEOTIDE SEQUENCE</scope>
    <source>
        <strain evidence="4">Tag_6206</strain>
        <tissue evidence="4">Liver</tissue>
    </source>
</reference>
<dbReference type="Proteomes" id="UP001044222">
    <property type="component" value="Chromosome 6"/>
</dbReference>
<evidence type="ECO:0000256" key="1">
    <source>
        <dbReference type="PROSITE-ProRule" id="PRU00023"/>
    </source>
</evidence>
<evidence type="ECO:0000313" key="5">
    <source>
        <dbReference type="Proteomes" id="UP001044222"/>
    </source>
</evidence>
<feature type="compositionally biased region" description="Basic and acidic residues" evidence="3">
    <location>
        <begin position="180"/>
        <end position="190"/>
    </location>
</feature>
<dbReference type="Gene3D" id="1.25.40.20">
    <property type="entry name" value="Ankyrin repeat-containing domain"/>
    <property type="match status" value="1"/>
</dbReference>
<comment type="caution">
    <text evidence="4">The sequence shown here is derived from an EMBL/GenBank/DDBJ whole genome shotgun (WGS) entry which is preliminary data.</text>
</comment>
<keyword evidence="5" id="KW-1185">Reference proteome</keyword>
<feature type="coiled-coil region" evidence="2">
    <location>
        <begin position="85"/>
        <end position="122"/>
    </location>
</feature>
<keyword evidence="2" id="KW-0175">Coiled coil</keyword>
<feature type="region of interest" description="Disordered" evidence="3">
    <location>
        <begin position="37"/>
        <end position="80"/>
    </location>
</feature>
<evidence type="ECO:0000256" key="2">
    <source>
        <dbReference type="SAM" id="Coils"/>
    </source>
</evidence>
<dbReference type="GO" id="GO:0005737">
    <property type="term" value="C:cytoplasm"/>
    <property type="evidence" value="ECO:0007669"/>
    <property type="project" value="TreeGrafter"/>
</dbReference>
<proteinExistence type="predicted"/>
<keyword evidence="1" id="KW-0040">ANK repeat</keyword>
<dbReference type="PROSITE" id="PS50297">
    <property type="entry name" value="ANK_REP_REGION"/>
    <property type="match status" value="2"/>
</dbReference>
<evidence type="ECO:0008006" key="6">
    <source>
        <dbReference type="Google" id="ProtNLM"/>
    </source>
</evidence>
<dbReference type="InterPro" id="IPR036770">
    <property type="entry name" value="Ankyrin_rpt-contain_sf"/>
</dbReference>
<feature type="compositionally biased region" description="Basic and acidic residues" evidence="3">
    <location>
        <begin position="159"/>
        <end position="169"/>
    </location>
</feature>
<dbReference type="AlphaFoldDB" id="A0A9D3MEG4"/>
<feature type="region of interest" description="Disordered" evidence="3">
    <location>
        <begin position="124"/>
        <end position="190"/>
    </location>
</feature>
<accession>A0A9D3MEG4</accession>
<dbReference type="Pfam" id="PF12796">
    <property type="entry name" value="Ank_2"/>
    <property type="match status" value="2"/>
</dbReference>
<sequence>MTLRAMEDASIRAFDEQPPGVHVRPYLLRATSMPVTTLQRTSSEASDDRTAPAFGGLSENGSAEDVFGERRGGSPSSDPSLRLQLASALRRIGELEEQARTVREMKAQISTLREDKERLLLRLRPSPTNAAGQGDVCTEGQGSNPRLQTPGSSGAPRNSETHSNVDRQRLPSPVPDQETECEHRKSRLPDRTVETSLLPGGQAVLVVRETDRGDQGSRPTSGDIIPLSSIALQERIADLEQKLCRCNIEREESSSLLKALTQENKLKEDRIKQLTRRRSVEPGANREAVPSGLDAQRRDQATSSTQTDAAIALYAAVKASSLIAAKLPEASLTTCNQIVEGNPLELSRSGAAEENPADGSPEAGSPAEPNRPATTAAVGLCIARIQVLLQEQWECMSRGDPDNTLQQPGSKISSIQAELLSSIHTLSTLCTSPAQTAGAAHQAALKSIMKKSASTEGLGVGATKKNLKFVGVNGGYETTSSEDSSSEESMEEQRCEGREKDAVEERGGDVEESDAGPEEEQPGRELVDEDFTAACCYLKDRLEEVACPDNKMRQVLTVLYHVWFHVSSQKDSSAEAVALCLKQAQLSGPAILRFLVNLADGNDNMALHYSVSHSNFAIVKLLLDTGLCDVNHRNKAGYTAVMLASLTAADAPEDMVVARQLMEQADINAQASQAGQTALMLAVSHGRTPMVGLLLAARADVNVQDRHGSTPLMCACEHGHAQIARLLLEHGGCDISLADKEGRTALSVALSSSHSEIADLLRAYSDSGPSGSTSPQ</sequence>
<dbReference type="SMART" id="SM00248">
    <property type="entry name" value="ANK"/>
    <property type="match status" value="5"/>
</dbReference>
<feature type="repeat" description="ANK" evidence="1">
    <location>
        <begin position="707"/>
        <end position="731"/>
    </location>
</feature>
<dbReference type="PANTHER" id="PTHR24168">
    <property type="entry name" value="KN MOTIF AND ANKYRIN REPEAT DOMAIN-CONTAINING"/>
    <property type="match status" value="1"/>
</dbReference>
<gene>
    <name evidence="4" type="ORF">ANANG_G00126300</name>
</gene>
<feature type="region of interest" description="Disordered" evidence="3">
    <location>
        <begin position="476"/>
        <end position="525"/>
    </location>
</feature>
<protein>
    <recommendedName>
        <fullName evidence="6">KN motif and ankyrin repeat domains 4</fullName>
    </recommendedName>
</protein>
<evidence type="ECO:0000313" key="4">
    <source>
        <dbReference type="EMBL" id="KAG5847460.1"/>
    </source>
</evidence>
<evidence type="ECO:0000256" key="3">
    <source>
        <dbReference type="SAM" id="MobiDB-lite"/>
    </source>
</evidence>
<feature type="region of interest" description="Disordered" evidence="3">
    <location>
        <begin position="271"/>
        <end position="302"/>
    </location>
</feature>
<feature type="compositionally biased region" description="Acidic residues" evidence="3">
    <location>
        <begin position="510"/>
        <end position="520"/>
    </location>
</feature>
<dbReference type="GO" id="GO:0030837">
    <property type="term" value="P:negative regulation of actin filament polymerization"/>
    <property type="evidence" value="ECO:0007669"/>
    <property type="project" value="InterPro"/>
</dbReference>
<dbReference type="InterPro" id="IPR047184">
    <property type="entry name" value="KANK1-4"/>
</dbReference>
<feature type="compositionally biased region" description="Basic and acidic residues" evidence="3">
    <location>
        <begin position="491"/>
        <end position="509"/>
    </location>
</feature>
<organism evidence="4 5">
    <name type="scientific">Anguilla anguilla</name>
    <name type="common">European freshwater eel</name>
    <name type="synonym">Muraena anguilla</name>
    <dbReference type="NCBI Taxonomy" id="7936"/>
    <lineage>
        <taxon>Eukaryota</taxon>
        <taxon>Metazoa</taxon>
        <taxon>Chordata</taxon>
        <taxon>Craniata</taxon>
        <taxon>Vertebrata</taxon>
        <taxon>Euteleostomi</taxon>
        <taxon>Actinopterygii</taxon>
        <taxon>Neopterygii</taxon>
        <taxon>Teleostei</taxon>
        <taxon>Anguilliformes</taxon>
        <taxon>Anguillidae</taxon>
        <taxon>Anguilla</taxon>
    </lineage>
</organism>
<name>A0A9D3MEG4_ANGAN</name>
<dbReference type="PANTHER" id="PTHR24168:SF24">
    <property type="entry name" value="KN MOTIF AND ANKYRIN REPEAT DOMAIN-CONTAINING PROTEIN 4"/>
    <property type="match status" value="1"/>
</dbReference>
<feature type="region of interest" description="Disordered" evidence="3">
    <location>
        <begin position="344"/>
        <end position="372"/>
    </location>
</feature>
<feature type="repeat" description="ANK" evidence="1">
    <location>
        <begin position="674"/>
        <end position="706"/>
    </location>
</feature>
<dbReference type="InterPro" id="IPR002110">
    <property type="entry name" value="Ankyrin_rpt"/>
</dbReference>
<dbReference type="PROSITE" id="PS50088">
    <property type="entry name" value="ANK_REPEAT"/>
    <property type="match status" value="2"/>
</dbReference>